<feature type="non-terminal residue" evidence="2">
    <location>
        <position position="1"/>
    </location>
</feature>
<feature type="compositionally biased region" description="Basic and acidic residues" evidence="1">
    <location>
        <begin position="84"/>
        <end position="95"/>
    </location>
</feature>
<feature type="region of interest" description="Disordered" evidence="1">
    <location>
        <begin position="264"/>
        <end position="283"/>
    </location>
</feature>
<feature type="region of interest" description="Disordered" evidence="1">
    <location>
        <begin position="21"/>
        <end position="113"/>
    </location>
</feature>
<dbReference type="AlphaFoldDB" id="A0A6J4NUI2"/>
<feature type="compositionally biased region" description="Basic and acidic residues" evidence="1">
    <location>
        <begin position="221"/>
        <end position="240"/>
    </location>
</feature>
<name>A0A6J4NUI2_9PSEU</name>
<reference evidence="2" key="1">
    <citation type="submission" date="2020-02" db="EMBL/GenBank/DDBJ databases">
        <authorList>
            <person name="Meier V. D."/>
        </authorList>
    </citation>
    <scope>NUCLEOTIDE SEQUENCE</scope>
    <source>
        <strain evidence="2">AVDCRST_MAG66</strain>
    </source>
</reference>
<feature type="non-terminal residue" evidence="2">
    <location>
        <position position="382"/>
    </location>
</feature>
<feature type="region of interest" description="Disordered" evidence="1">
    <location>
        <begin position="148"/>
        <end position="249"/>
    </location>
</feature>
<gene>
    <name evidence="2" type="ORF">AVDCRST_MAG66-1330</name>
</gene>
<feature type="compositionally biased region" description="Basic residues" evidence="1">
    <location>
        <begin position="165"/>
        <end position="200"/>
    </location>
</feature>
<feature type="compositionally biased region" description="Basic and acidic residues" evidence="1">
    <location>
        <begin position="367"/>
        <end position="382"/>
    </location>
</feature>
<proteinExistence type="predicted"/>
<accession>A0A6J4NUI2</accession>
<sequence length="382" mass="42739">EPQDLRLVLRGDRRVARHRVPLRRLGGAAPVRHPRRAGGVALLRQRRGQRDDPRADERVLAEDLPHHRHPDRRVRHAAGVPAADRGDHREPESGRGGDAGPGAPSRGRPHELRVPAQRGLPADRGVRRHVPVHAVPGLDVRGPRHQVAAAGREVPLPDRADRAHLGRPRRRRAGAARPAARRGPRRGAARRLAGPRHLPRRAGPGPVLRVRRPGADGGGRAGERLPQRVGRPDPAREGDRQGGLLPLPLPRGARRVVLLRRRHRRVRHHPRPDHHRAGPGLHRRDVRPVAHGLPGAQGHAGRVRLPRARRALGHRRARGHPADRHRAVPRRRDHHRPHRRRVHRCGAVLQHPPQPQARRAGHRHPQDRRPAGRRREGGEPPM</sequence>
<feature type="compositionally biased region" description="Basic residues" evidence="1">
    <location>
        <begin position="327"/>
        <end position="344"/>
    </location>
</feature>
<protein>
    <submittedName>
        <fullName evidence="2">Integral membrane protein</fullName>
    </submittedName>
</protein>
<dbReference type="EMBL" id="CADCUS010000190">
    <property type="protein sequence ID" value="CAA9398557.1"/>
    <property type="molecule type" value="Genomic_DNA"/>
</dbReference>
<evidence type="ECO:0000313" key="2">
    <source>
        <dbReference type="EMBL" id="CAA9398557.1"/>
    </source>
</evidence>
<feature type="compositionally biased region" description="Basic and acidic residues" evidence="1">
    <location>
        <begin position="48"/>
        <end position="65"/>
    </location>
</feature>
<feature type="compositionally biased region" description="Basic and acidic residues" evidence="1">
    <location>
        <begin position="155"/>
        <end position="164"/>
    </location>
</feature>
<organism evidence="2">
    <name type="scientific">uncultured Pseudonocardia sp</name>
    <dbReference type="NCBI Taxonomy" id="211455"/>
    <lineage>
        <taxon>Bacteria</taxon>
        <taxon>Bacillati</taxon>
        <taxon>Actinomycetota</taxon>
        <taxon>Actinomycetes</taxon>
        <taxon>Pseudonocardiales</taxon>
        <taxon>Pseudonocardiaceae</taxon>
        <taxon>Pseudonocardia</taxon>
        <taxon>environmental samples</taxon>
    </lineage>
</organism>
<evidence type="ECO:0000256" key="1">
    <source>
        <dbReference type="SAM" id="MobiDB-lite"/>
    </source>
</evidence>
<feature type="compositionally biased region" description="Basic residues" evidence="1">
    <location>
        <begin position="264"/>
        <end position="274"/>
    </location>
</feature>
<feature type="compositionally biased region" description="Basic residues" evidence="1">
    <location>
        <begin position="66"/>
        <end position="76"/>
    </location>
</feature>
<feature type="region of interest" description="Disordered" evidence="1">
    <location>
        <begin position="312"/>
        <end position="382"/>
    </location>
</feature>